<dbReference type="GO" id="GO:0005634">
    <property type="term" value="C:nucleus"/>
    <property type="evidence" value="ECO:0007669"/>
    <property type="project" value="UniProtKB-SubCell"/>
</dbReference>
<dbReference type="InterPro" id="IPR006155">
    <property type="entry name" value="Josephin"/>
</dbReference>
<dbReference type="AlphaFoldDB" id="A0A0P5FVF9"/>
<dbReference type="KEGG" id="dmk:116926800"/>
<keyword evidence="4" id="KW-0645">Protease</keyword>
<dbReference type="PROSITE" id="PS50957">
    <property type="entry name" value="JOSEPHIN"/>
    <property type="match status" value="1"/>
</dbReference>
<dbReference type="GO" id="GO:0004843">
    <property type="term" value="F:cysteine-type deubiquitinase activity"/>
    <property type="evidence" value="ECO:0007669"/>
    <property type="project" value="UniProtKB-EC"/>
</dbReference>
<evidence type="ECO:0000256" key="3">
    <source>
        <dbReference type="ARBA" id="ARBA00012759"/>
    </source>
</evidence>
<dbReference type="Gene3D" id="3.90.70.40">
    <property type="match status" value="1"/>
</dbReference>
<dbReference type="FunFam" id="1.10.287.10:FF:000023">
    <property type="entry name" value="Ataxin 3 variant ref"/>
    <property type="match status" value="1"/>
</dbReference>
<accession>A0A0P5FVF9</accession>
<dbReference type="GO" id="GO:0006508">
    <property type="term" value="P:proteolysis"/>
    <property type="evidence" value="ECO:0007669"/>
    <property type="project" value="UniProtKB-KW"/>
</dbReference>
<dbReference type="GeneID" id="116926800"/>
<keyword evidence="6" id="KW-0378">Hydrolase</keyword>
<evidence type="ECO:0000256" key="7">
    <source>
        <dbReference type="ARBA" id="ARBA00022807"/>
    </source>
</evidence>
<dbReference type="PROSITE" id="PS50330">
    <property type="entry name" value="UIM"/>
    <property type="match status" value="1"/>
</dbReference>
<evidence type="ECO:0000256" key="1">
    <source>
        <dbReference type="ARBA" id="ARBA00000707"/>
    </source>
</evidence>
<reference evidence="11" key="1">
    <citation type="submission" date="2015-10" db="EMBL/GenBank/DDBJ databases">
        <title>EvidentialGene: Evidence-directed Construction of Complete mRNA Transcriptomes without Genomes.</title>
        <authorList>
            <person name="Gilbert D.G."/>
        </authorList>
    </citation>
    <scope>NUCLEOTIDE SEQUENCE</scope>
</reference>
<keyword evidence="8" id="KW-0805">Transcription regulation</keyword>
<keyword evidence="7" id="KW-0788">Thiol protease</keyword>
<keyword evidence="10" id="KW-0539">Nucleus</keyword>
<organism evidence="11">
    <name type="scientific">Daphnia magna</name>
    <dbReference type="NCBI Taxonomy" id="35525"/>
    <lineage>
        <taxon>Eukaryota</taxon>
        <taxon>Metazoa</taxon>
        <taxon>Ecdysozoa</taxon>
        <taxon>Arthropoda</taxon>
        <taxon>Crustacea</taxon>
        <taxon>Branchiopoda</taxon>
        <taxon>Diplostraca</taxon>
        <taxon>Cladocera</taxon>
        <taxon>Anomopoda</taxon>
        <taxon>Daphniidae</taxon>
        <taxon>Daphnia</taxon>
    </lineage>
</organism>
<dbReference type="OrthoDB" id="10063692at2759"/>
<dbReference type="EC" id="3.4.19.12" evidence="3"/>
<evidence type="ECO:0000256" key="6">
    <source>
        <dbReference type="ARBA" id="ARBA00022801"/>
    </source>
</evidence>
<dbReference type="Gene3D" id="1.10.287.10">
    <property type="entry name" value="S15/NS1, RNA-binding"/>
    <property type="match status" value="1"/>
</dbReference>
<dbReference type="PRINTS" id="PR01233">
    <property type="entry name" value="JOSEPHIN"/>
</dbReference>
<dbReference type="FunFam" id="3.90.70.40:FF:000005">
    <property type="entry name" value="Ataxin 3"/>
    <property type="match status" value="1"/>
</dbReference>
<protein>
    <recommendedName>
        <fullName evidence="3">ubiquitinyl hydrolase 1</fullName>
        <ecNumber evidence="3">3.4.19.12</ecNumber>
    </recommendedName>
</protein>
<dbReference type="SMART" id="SM00726">
    <property type="entry name" value="UIM"/>
    <property type="match status" value="3"/>
</dbReference>
<dbReference type="EMBL" id="GDIQ01034036">
    <property type="protein sequence ID" value="JAN60701.1"/>
    <property type="molecule type" value="Transcribed_RNA"/>
</dbReference>
<dbReference type="RefSeq" id="XP_045033190.1">
    <property type="nucleotide sequence ID" value="XM_045177255.1"/>
</dbReference>
<evidence type="ECO:0000256" key="10">
    <source>
        <dbReference type="ARBA" id="ARBA00023242"/>
    </source>
</evidence>
<dbReference type="InterPro" id="IPR003903">
    <property type="entry name" value="UIM_dom"/>
</dbReference>
<dbReference type="GO" id="GO:0016579">
    <property type="term" value="P:protein deubiquitination"/>
    <property type="evidence" value="ECO:0007669"/>
    <property type="project" value="InterPro"/>
</dbReference>
<evidence type="ECO:0000313" key="11">
    <source>
        <dbReference type="EMBL" id="JAN60701.1"/>
    </source>
</evidence>
<name>A0A0P5FVF9_9CRUS</name>
<evidence type="ECO:0000256" key="4">
    <source>
        <dbReference type="ARBA" id="ARBA00022670"/>
    </source>
</evidence>
<proteinExistence type="predicted"/>
<dbReference type="PANTHER" id="PTHR14159:SF0">
    <property type="entry name" value="ATAXIN-3-RELATED"/>
    <property type="match status" value="1"/>
</dbReference>
<comment type="catalytic activity">
    <reaction evidence="1">
        <text>Thiol-dependent hydrolysis of ester, thioester, amide, peptide and isopeptide bonds formed by the C-terminal Gly of ubiquitin (a 76-residue protein attached to proteins as an intracellular targeting signal).</text>
        <dbReference type="EC" id="3.4.19.12"/>
    </reaction>
</comment>
<dbReference type="Pfam" id="PF02809">
    <property type="entry name" value="UIM"/>
    <property type="match status" value="3"/>
</dbReference>
<evidence type="ECO:0000256" key="2">
    <source>
        <dbReference type="ARBA" id="ARBA00004123"/>
    </source>
</evidence>
<dbReference type="SMART" id="SM01246">
    <property type="entry name" value="Josephin"/>
    <property type="match status" value="1"/>
</dbReference>
<evidence type="ECO:0000256" key="5">
    <source>
        <dbReference type="ARBA" id="ARBA00022786"/>
    </source>
</evidence>
<evidence type="ECO:0000256" key="8">
    <source>
        <dbReference type="ARBA" id="ARBA00023015"/>
    </source>
</evidence>
<keyword evidence="5" id="KW-0833">Ubl conjugation pathway</keyword>
<evidence type="ECO:0000256" key="9">
    <source>
        <dbReference type="ARBA" id="ARBA00023163"/>
    </source>
</evidence>
<dbReference type="InterPro" id="IPR033865">
    <property type="entry name" value="Ataxin-3"/>
</dbReference>
<dbReference type="PANTHER" id="PTHR14159">
    <property type="entry name" value="ATAXIN-3-RELATED"/>
    <property type="match status" value="1"/>
</dbReference>
<comment type="subcellular location">
    <subcellularLocation>
        <location evidence="2">Nucleus</location>
    </subcellularLocation>
</comment>
<dbReference type="Pfam" id="PF02099">
    <property type="entry name" value="Josephin"/>
    <property type="match status" value="1"/>
</dbReference>
<sequence length="333" mass="36816">MDVIFHEKQQGSLCAQHCLNALLQGPYFTAVDLATIGHRFDEEERARMAEAGVSSDEYNRFLQEPSSNVDDSGYFSVQVISEALSVWGLELIPYNSSDPRAAVARQCPMNENAFICHYRDHWFSIRKLGRQWFNLNSILSGPELLSDTYLSLFLAQLQTDKYSIFIVVGDLPSCEADKVLALAPLSPRHFRKAPTKKQEPEEDDEQLKAALAMSWKEMEEGDDQEALNKAILQSLQSSQPIIEPQPVARAPQVNFNAAVDDDLRRAISLSLGGDQEESCSLTAAEASTSSAAEASTSSAAEASTSSAITDSIEFIRQRRLLRLEQPTASPNNP</sequence>
<keyword evidence="9" id="KW-0804">Transcription</keyword>